<proteinExistence type="predicted"/>
<accession>A0ABR4AR77</accession>
<evidence type="ECO:0000313" key="1">
    <source>
        <dbReference type="EMBL" id="KAL2047980.1"/>
    </source>
</evidence>
<evidence type="ECO:0000313" key="2">
    <source>
        <dbReference type="Proteomes" id="UP001590951"/>
    </source>
</evidence>
<sequence>MPTCSMCTTASEITRLHNQREIAFAKQFSGFNIQSSPSFPNFKFSLPAALPVPASANIRSNLLAHHPSFMSAARAQPSLFSRNVSITDMRQKPAADWFPAPEHCANICADKVAVPRSILTLSSPLMLCSIRNAILATRSFSLEVDAPMLQYCSRRCLSRWYSAGAGAVMPCPAPFPLPKETFPPTPSWPSASCPPHPASQ</sequence>
<gene>
    <name evidence="1" type="ORF">ABVK25_011151</name>
</gene>
<keyword evidence="2" id="KW-1185">Reference proteome</keyword>
<comment type="caution">
    <text evidence="1">The sequence shown here is derived from an EMBL/GenBank/DDBJ whole genome shotgun (WGS) entry which is preliminary data.</text>
</comment>
<organism evidence="1 2">
    <name type="scientific">Lepraria finkii</name>
    <dbReference type="NCBI Taxonomy" id="1340010"/>
    <lineage>
        <taxon>Eukaryota</taxon>
        <taxon>Fungi</taxon>
        <taxon>Dikarya</taxon>
        <taxon>Ascomycota</taxon>
        <taxon>Pezizomycotina</taxon>
        <taxon>Lecanoromycetes</taxon>
        <taxon>OSLEUM clade</taxon>
        <taxon>Lecanoromycetidae</taxon>
        <taxon>Lecanorales</taxon>
        <taxon>Lecanorineae</taxon>
        <taxon>Stereocaulaceae</taxon>
        <taxon>Lepraria</taxon>
    </lineage>
</organism>
<reference evidence="1 2" key="1">
    <citation type="submission" date="2024-09" db="EMBL/GenBank/DDBJ databases">
        <title>Rethinking Asexuality: The Enigmatic Case of Functional Sexual Genes in Lepraria (Stereocaulaceae).</title>
        <authorList>
            <person name="Doellman M."/>
            <person name="Sun Y."/>
            <person name="Barcenas-Pena A."/>
            <person name="Lumbsch H.T."/>
            <person name="Grewe F."/>
        </authorList>
    </citation>
    <scope>NUCLEOTIDE SEQUENCE [LARGE SCALE GENOMIC DNA]</scope>
    <source>
        <strain evidence="1 2">Grewe 0041</strain>
    </source>
</reference>
<name>A0ABR4AR77_9LECA</name>
<protein>
    <submittedName>
        <fullName evidence="1">Uncharacterized protein</fullName>
    </submittedName>
</protein>
<dbReference type="Proteomes" id="UP001590951">
    <property type="component" value="Unassembled WGS sequence"/>
</dbReference>
<dbReference type="EMBL" id="JBHFEH010000086">
    <property type="protein sequence ID" value="KAL2047980.1"/>
    <property type="molecule type" value="Genomic_DNA"/>
</dbReference>